<feature type="signal peptide" evidence="1">
    <location>
        <begin position="1"/>
        <end position="29"/>
    </location>
</feature>
<dbReference type="AlphaFoldDB" id="A0A401UVM9"/>
<sequence>MRRTRTLTAAAAALLTAGAALAGAAPASAAPTLDLVVQKNGVWKGYASVNGSTGRLCVRACHSTPGAVAVANVWYEGQLLGRVSDPGGDSEPTCGYTRTDPGYWAGLELLFHPETGSTLRAYDNFFFPR</sequence>
<keyword evidence="3" id="KW-1185">Reference proteome</keyword>
<organism evidence="2 3">
    <name type="scientific">Cellulomonas algicola</name>
    <dbReference type="NCBI Taxonomy" id="2071633"/>
    <lineage>
        <taxon>Bacteria</taxon>
        <taxon>Bacillati</taxon>
        <taxon>Actinomycetota</taxon>
        <taxon>Actinomycetes</taxon>
        <taxon>Micrococcales</taxon>
        <taxon>Cellulomonadaceae</taxon>
        <taxon>Cellulomonas</taxon>
    </lineage>
</organism>
<feature type="chain" id="PRO_5019564754" description="Secreted protein" evidence="1">
    <location>
        <begin position="30"/>
        <end position="129"/>
    </location>
</feature>
<keyword evidence="1" id="KW-0732">Signal</keyword>
<evidence type="ECO:0000313" key="3">
    <source>
        <dbReference type="Proteomes" id="UP000288246"/>
    </source>
</evidence>
<protein>
    <recommendedName>
        <fullName evidence="4">Secreted protein</fullName>
    </recommendedName>
</protein>
<comment type="caution">
    <text evidence="2">The sequence shown here is derived from an EMBL/GenBank/DDBJ whole genome shotgun (WGS) entry which is preliminary data.</text>
</comment>
<name>A0A401UVM9_9CELL</name>
<dbReference type="RefSeq" id="WP_124341293.1">
    <property type="nucleotide sequence ID" value="NZ_BHYL01000026.1"/>
</dbReference>
<gene>
    <name evidence="2" type="ORF">CTKZ_02990</name>
</gene>
<evidence type="ECO:0000256" key="1">
    <source>
        <dbReference type="SAM" id="SignalP"/>
    </source>
</evidence>
<dbReference type="EMBL" id="BHYL01000026">
    <property type="protein sequence ID" value="GCD18737.1"/>
    <property type="molecule type" value="Genomic_DNA"/>
</dbReference>
<evidence type="ECO:0008006" key="4">
    <source>
        <dbReference type="Google" id="ProtNLM"/>
    </source>
</evidence>
<proteinExistence type="predicted"/>
<dbReference type="OrthoDB" id="9834959at2"/>
<reference evidence="2 3" key="1">
    <citation type="submission" date="2018-11" db="EMBL/GenBank/DDBJ databases">
        <title>Draft genome sequence of Cellulomonas takizawaensis strain TKZ-21.</title>
        <authorList>
            <person name="Yamamura H."/>
            <person name="Hayashi T."/>
            <person name="Hamada M."/>
            <person name="Serisawa Y."/>
            <person name="Matsuyama K."/>
            <person name="Nakagawa Y."/>
            <person name="Otoguro M."/>
            <person name="Yanagida F."/>
            <person name="Hayakawa M."/>
        </authorList>
    </citation>
    <scope>NUCLEOTIDE SEQUENCE [LARGE SCALE GENOMIC DNA]</scope>
    <source>
        <strain evidence="2 3">TKZ-21</strain>
    </source>
</reference>
<evidence type="ECO:0000313" key="2">
    <source>
        <dbReference type="EMBL" id="GCD18737.1"/>
    </source>
</evidence>
<dbReference type="Proteomes" id="UP000288246">
    <property type="component" value="Unassembled WGS sequence"/>
</dbReference>
<accession>A0A401UVM9</accession>